<dbReference type="AlphaFoldDB" id="A0A147IV85"/>
<keyword evidence="3 9" id="KW-0997">Cell inner membrane</keyword>
<keyword evidence="4 9" id="KW-0132">Cell division</keyword>
<dbReference type="Gene3D" id="3.10.20.310">
    <property type="entry name" value="membrane protein fhac"/>
    <property type="match status" value="1"/>
</dbReference>
<dbReference type="GO" id="GO:0090529">
    <property type="term" value="P:cell septum assembly"/>
    <property type="evidence" value="ECO:0007669"/>
    <property type="project" value="InterPro"/>
</dbReference>
<dbReference type="GO" id="GO:0005886">
    <property type="term" value="C:plasma membrane"/>
    <property type="evidence" value="ECO:0007669"/>
    <property type="project" value="UniProtKB-SubCell"/>
</dbReference>
<dbReference type="EMBL" id="LDTF01000023">
    <property type="protein sequence ID" value="KTT99628.1"/>
    <property type="molecule type" value="Genomic_DNA"/>
</dbReference>
<dbReference type="PANTHER" id="PTHR35851:SF1">
    <property type="entry name" value="CELL DIVISION PROTEIN FTSQ"/>
    <property type="match status" value="1"/>
</dbReference>
<dbReference type="Proteomes" id="UP000073923">
    <property type="component" value="Unassembled WGS sequence"/>
</dbReference>
<keyword evidence="5 9" id="KW-0812">Transmembrane</keyword>
<dbReference type="Gene3D" id="3.40.50.11690">
    <property type="entry name" value="Cell division protein FtsQ/DivIB"/>
    <property type="match status" value="1"/>
</dbReference>
<evidence type="ECO:0000256" key="7">
    <source>
        <dbReference type="ARBA" id="ARBA00023136"/>
    </source>
</evidence>
<dbReference type="Pfam" id="PF03799">
    <property type="entry name" value="FtsQ_DivIB_C"/>
    <property type="match status" value="1"/>
</dbReference>
<evidence type="ECO:0000256" key="2">
    <source>
        <dbReference type="ARBA" id="ARBA00022475"/>
    </source>
</evidence>
<proteinExistence type="inferred from homology"/>
<evidence type="ECO:0000256" key="10">
    <source>
        <dbReference type="SAM" id="MobiDB-lite"/>
    </source>
</evidence>
<evidence type="ECO:0000259" key="11">
    <source>
        <dbReference type="PROSITE" id="PS51779"/>
    </source>
</evidence>
<dbReference type="PANTHER" id="PTHR35851">
    <property type="entry name" value="CELL DIVISION PROTEIN FTSQ"/>
    <property type="match status" value="1"/>
</dbReference>
<dbReference type="InterPro" id="IPR013685">
    <property type="entry name" value="POTRA_FtsQ_type"/>
</dbReference>
<keyword evidence="7 9" id="KW-0472">Membrane</keyword>
<dbReference type="InterPro" id="IPR026579">
    <property type="entry name" value="FtsQ"/>
</dbReference>
<evidence type="ECO:0000256" key="3">
    <source>
        <dbReference type="ARBA" id="ARBA00022519"/>
    </source>
</evidence>
<accession>A0A147IV85</accession>
<evidence type="ECO:0000256" key="1">
    <source>
        <dbReference type="ARBA" id="ARBA00004370"/>
    </source>
</evidence>
<dbReference type="InterPro" id="IPR005548">
    <property type="entry name" value="Cell_div_FtsQ/DivIB_C"/>
</dbReference>
<comment type="subcellular location">
    <subcellularLocation>
        <location evidence="9">Cell inner membrane</location>
        <topology evidence="9">Single-pass type II membrane protein</topology>
    </subcellularLocation>
    <subcellularLocation>
        <location evidence="1">Membrane</location>
    </subcellularLocation>
    <text evidence="9">Localizes to the division septum.</text>
</comment>
<evidence type="ECO:0000313" key="12">
    <source>
        <dbReference type="EMBL" id="KTT99628.1"/>
    </source>
</evidence>
<dbReference type="GO" id="GO:0032153">
    <property type="term" value="C:cell division site"/>
    <property type="evidence" value="ECO:0007669"/>
    <property type="project" value="UniProtKB-UniRule"/>
</dbReference>
<dbReference type="HAMAP" id="MF_00911">
    <property type="entry name" value="FtsQ_subfam"/>
    <property type="match status" value="1"/>
</dbReference>
<feature type="compositionally biased region" description="Low complexity" evidence="10">
    <location>
        <begin position="312"/>
        <end position="327"/>
    </location>
</feature>
<feature type="transmembrane region" description="Helical" evidence="9">
    <location>
        <begin position="45"/>
        <end position="67"/>
    </location>
</feature>
<reference evidence="12 13" key="1">
    <citation type="journal article" date="2016" name="Front. Microbiol.">
        <title>Genomic Resource of Rice Seed Associated Bacteria.</title>
        <authorList>
            <person name="Midha S."/>
            <person name="Bansal K."/>
            <person name="Sharma S."/>
            <person name="Kumar N."/>
            <person name="Patil P.P."/>
            <person name="Chaudhry V."/>
            <person name="Patil P.B."/>
        </authorList>
    </citation>
    <scope>NUCLEOTIDE SEQUENCE [LARGE SCALE GENOMIC DNA]</scope>
    <source>
        <strain evidence="12 13">NS355</strain>
    </source>
</reference>
<dbReference type="GO" id="GO:0043093">
    <property type="term" value="P:FtsZ-dependent cytokinesis"/>
    <property type="evidence" value="ECO:0007669"/>
    <property type="project" value="UniProtKB-UniRule"/>
</dbReference>
<comment type="similarity">
    <text evidence="9">Belongs to the FtsQ/DivIB family. FtsQ subfamily.</text>
</comment>
<evidence type="ECO:0000256" key="5">
    <source>
        <dbReference type="ARBA" id="ARBA00022692"/>
    </source>
</evidence>
<dbReference type="PROSITE" id="PS51779">
    <property type="entry name" value="POTRA"/>
    <property type="match status" value="1"/>
</dbReference>
<evidence type="ECO:0000256" key="8">
    <source>
        <dbReference type="ARBA" id="ARBA00023306"/>
    </source>
</evidence>
<sequence length="327" mass="34513">MSRTIKRGPPPRRPAPRRRQPVKRVTLAQRLLAKVPVSEETIKKAVTWAILGGAGAAVLAVATYVGVPGMIGTAIAEQAGHAGFRVQQIEVTGLKRMDRMTVYAVALDQQSRAMPLVNLEDVRAKLLRYGWIKDAHVSRRLPDTLLVDIEERSPAAVWQDNGQLTLIDAGGVLLEPVRPEAMPDLPLIIGPGANLQEPAYQALLSAAPALKPRVKAATWIGNRRWDITFDSGETLALPEDGAGAALMKFAAMDGSRPLLGRGWLRFDMRDPAKLVARKPGLNQNHALADPAKAGDAAGDPASGNDAGGNDAGGAASEGAAAPGAVQG</sequence>
<name>A0A147IV85_9SPHN</name>
<feature type="compositionally biased region" description="Low complexity" evidence="10">
    <location>
        <begin position="286"/>
        <end position="304"/>
    </location>
</feature>
<dbReference type="Pfam" id="PF08478">
    <property type="entry name" value="POTRA_1"/>
    <property type="match status" value="1"/>
</dbReference>
<keyword evidence="6 9" id="KW-1133">Transmembrane helix</keyword>
<comment type="caution">
    <text evidence="12">The sequence shown here is derived from an EMBL/GenBank/DDBJ whole genome shotgun (WGS) entry which is preliminary data.</text>
</comment>
<comment type="function">
    <text evidence="9">Essential cell division protein.</text>
</comment>
<feature type="domain" description="POTRA" evidence="11">
    <location>
        <begin position="84"/>
        <end position="152"/>
    </location>
</feature>
<dbReference type="PATRIC" id="fig|172044.3.peg.1005"/>
<dbReference type="RefSeq" id="WP_058744926.1">
    <property type="nucleotide sequence ID" value="NZ_LDTF01000023.1"/>
</dbReference>
<evidence type="ECO:0000256" key="4">
    <source>
        <dbReference type="ARBA" id="ARBA00022618"/>
    </source>
</evidence>
<dbReference type="InterPro" id="IPR045335">
    <property type="entry name" value="FtsQ_C_sf"/>
</dbReference>
<feature type="region of interest" description="Disordered" evidence="10">
    <location>
        <begin position="1"/>
        <end position="22"/>
    </location>
</feature>
<evidence type="ECO:0000256" key="9">
    <source>
        <dbReference type="HAMAP-Rule" id="MF_00911"/>
    </source>
</evidence>
<gene>
    <name evidence="9" type="primary">ftsQ</name>
    <name evidence="12" type="ORF">NS355_06310</name>
</gene>
<evidence type="ECO:0000256" key="6">
    <source>
        <dbReference type="ARBA" id="ARBA00022989"/>
    </source>
</evidence>
<dbReference type="InterPro" id="IPR034746">
    <property type="entry name" value="POTRA"/>
</dbReference>
<keyword evidence="2 9" id="KW-1003">Cell membrane</keyword>
<protein>
    <recommendedName>
        <fullName evidence="9">Cell division protein FtsQ</fullName>
    </recommendedName>
</protein>
<organism evidence="12 13">
    <name type="scientific">Sphingomonas yabuuchiae</name>
    <dbReference type="NCBI Taxonomy" id="172044"/>
    <lineage>
        <taxon>Bacteria</taxon>
        <taxon>Pseudomonadati</taxon>
        <taxon>Pseudomonadota</taxon>
        <taxon>Alphaproteobacteria</taxon>
        <taxon>Sphingomonadales</taxon>
        <taxon>Sphingomonadaceae</taxon>
        <taxon>Sphingomonas</taxon>
    </lineage>
</organism>
<evidence type="ECO:0000313" key="13">
    <source>
        <dbReference type="Proteomes" id="UP000073923"/>
    </source>
</evidence>
<feature type="region of interest" description="Disordered" evidence="10">
    <location>
        <begin position="279"/>
        <end position="327"/>
    </location>
</feature>
<keyword evidence="8 9" id="KW-0131">Cell cycle</keyword>